<feature type="region of interest" description="Disordered" evidence="6">
    <location>
        <begin position="356"/>
        <end position="389"/>
    </location>
</feature>
<dbReference type="InterPro" id="IPR024438">
    <property type="entry name" value="Staygreen"/>
</dbReference>
<organism evidence="8 9">
    <name type="scientific">Astrephomene gubernaculifera</name>
    <dbReference type="NCBI Taxonomy" id="47775"/>
    <lineage>
        <taxon>Eukaryota</taxon>
        <taxon>Viridiplantae</taxon>
        <taxon>Chlorophyta</taxon>
        <taxon>core chlorophytes</taxon>
        <taxon>Chlorophyceae</taxon>
        <taxon>CS clade</taxon>
        <taxon>Chlamydomonadales</taxon>
        <taxon>Astrephomenaceae</taxon>
        <taxon>Astrephomene</taxon>
    </lineage>
</organism>
<accession>A0AAD3HMU0</accession>
<feature type="compositionally biased region" description="Low complexity" evidence="6">
    <location>
        <begin position="673"/>
        <end position="691"/>
    </location>
</feature>
<evidence type="ECO:0000256" key="4">
    <source>
        <dbReference type="ARBA" id="ARBA00022640"/>
    </source>
</evidence>
<comment type="similarity">
    <text evidence="2">Belongs to the staygreen family.</text>
</comment>
<evidence type="ECO:0000256" key="6">
    <source>
        <dbReference type="SAM" id="MobiDB-lite"/>
    </source>
</evidence>
<dbReference type="Pfam" id="PF12638">
    <property type="entry name" value="Staygreen"/>
    <property type="match status" value="1"/>
</dbReference>
<evidence type="ECO:0000256" key="1">
    <source>
        <dbReference type="ARBA" id="ARBA00004229"/>
    </source>
</evidence>
<evidence type="ECO:0000256" key="3">
    <source>
        <dbReference type="ARBA" id="ARBA00022528"/>
    </source>
</evidence>
<evidence type="ECO:0000313" key="9">
    <source>
        <dbReference type="Proteomes" id="UP001054857"/>
    </source>
</evidence>
<comment type="subcellular location">
    <subcellularLocation>
        <location evidence="1">Plastid</location>
        <location evidence="1">Chloroplast</location>
    </subcellularLocation>
</comment>
<evidence type="ECO:0000259" key="7">
    <source>
        <dbReference type="Pfam" id="PF12638"/>
    </source>
</evidence>
<dbReference type="GO" id="GO:0009507">
    <property type="term" value="C:chloroplast"/>
    <property type="evidence" value="ECO:0007669"/>
    <property type="project" value="UniProtKB-SubCell"/>
</dbReference>
<sequence>MSRSCTQGLVASNATALRPVCGGISRTHKEPVEHANLRATSHYYASTSQCAVSSMSRPRRQCSRASRRRVATRALFDPPPFRPEKLAVMLAAGTTVHEPAPPLSRKYTLTHNDITGSLRLTIGSDYNEKQISGFYTRLLRDEIVAEWVNIGSSGFALHVYCHVSGEERWLAPPLLRNYIFRRELPLVLDTLVYADRQLLAAQPELSRAQVYVHFQSKVKELDTVEYWGVLGDRGTWRKGPTSILLRLIYAVVGWPPSLEPQPADLSVDQPAVRRDVEAAVRQQQQQLQQQRLSWEQQRLGQEQQLLPVLPLVAQAAAGDQEQGQGQDDLRLTQQGWQQGLAPGLVARVALAPLEQQQQQRDQQWQGQQQQGRPSGQGAGNPGAVCVPPDTPLTAAPAAAMRQVGGGVARTTIGTGIRMPAAGEATPPSPLEEPLPSLAGLVRCRQQQPGGGLGVVRIEGDGGGGGLGSNRWLREDGLSLNSNGHRNSCGNGGSGGSGSGSCNGNGLASSYSSSNGDGAPCVLVPRNSAHISCSSQVSGNGIGLRSQLQPGGCSNAELRPGEANSLRTNHGNGSSGSNGYRTSCAAYANVPTPATAAAAAPHAADQNDLRPHAAAAAAAQSEFHDDQQQHQHPQAPLRQEQDQWQRPACMHVDGVEEEVAGALGVAVGVDSEHQLQQQQSPLASLPAPLLPACRPHRPPTTNSPRQVVANGVSCGRQEQPVGERQQQRQRGEEEEGGNEVQQLNREAVEPSCASRLQLVVDRGPPELVSAAVGAGVVVAGGVVAAVMGHPS</sequence>
<dbReference type="EMBL" id="BMAR01000014">
    <property type="protein sequence ID" value="GFR46473.1"/>
    <property type="molecule type" value="Genomic_DNA"/>
</dbReference>
<feature type="domain" description="Staygreen protein" evidence="7">
    <location>
        <begin position="81"/>
        <end position="232"/>
    </location>
</feature>
<feature type="region of interest" description="Disordered" evidence="6">
    <location>
        <begin position="597"/>
        <end position="643"/>
    </location>
</feature>
<feature type="compositionally biased region" description="Low complexity" evidence="6">
    <location>
        <begin position="356"/>
        <end position="373"/>
    </location>
</feature>
<keyword evidence="3" id="KW-0150">Chloroplast</keyword>
<dbReference type="PANTHER" id="PTHR31750">
    <property type="entry name" value="PROTEIN STAY-GREEN 1, CHLOROPLASTIC-RELATED"/>
    <property type="match status" value="1"/>
</dbReference>
<evidence type="ECO:0000256" key="5">
    <source>
        <dbReference type="ARBA" id="ARBA00022946"/>
    </source>
</evidence>
<keyword evidence="9" id="KW-1185">Reference proteome</keyword>
<keyword evidence="5" id="KW-0809">Transit peptide</keyword>
<reference evidence="8 9" key="1">
    <citation type="journal article" date="2021" name="Sci. Rep.">
        <title>Genome sequencing of the multicellular alga Astrephomene provides insights into convergent evolution of germ-soma differentiation.</title>
        <authorList>
            <person name="Yamashita S."/>
            <person name="Yamamoto K."/>
            <person name="Matsuzaki R."/>
            <person name="Suzuki S."/>
            <person name="Yamaguchi H."/>
            <person name="Hirooka S."/>
            <person name="Minakuchi Y."/>
            <person name="Miyagishima S."/>
            <person name="Kawachi M."/>
            <person name="Toyoda A."/>
            <person name="Nozaki H."/>
        </authorList>
    </citation>
    <scope>NUCLEOTIDE SEQUENCE [LARGE SCALE GENOMIC DNA]</scope>
    <source>
        <strain evidence="8 9">NIES-4017</strain>
    </source>
</reference>
<evidence type="ECO:0000256" key="2">
    <source>
        <dbReference type="ARBA" id="ARBA00009234"/>
    </source>
</evidence>
<name>A0AAD3HMU0_9CHLO</name>
<dbReference type="Proteomes" id="UP001054857">
    <property type="component" value="Unassembled WGS sequence"/>
</dbReference>
<feature type="region of interest" description="Disordered" evidence="6">
    <location>
        <begin position="552"/>
        <end position="577"/>
    </location>
</feature>
<dbReference type="AlphaFoldDB" id="A0AAD3HMU0"/>
<feature type="compositionally biased region" description="Low complexity" evidence="6">
    <location>
        <begin position="568"/>
        <end position="577"/>
    </location>
</feature>
<evidence type="ECO:0000313" key="8">
    <source>
        <dbReference type="EMBL" id="GFR46473.1"/>
    </source>
</evidence>
<feature type="region of interest" description="Disordered" evidence="6">
    <location>
        <begin position="673"/>
        <end position="744"/>
    </location>
</feature>
<comment type="caution">
    <text evidence="8">The sequence shown here is derived from an EMBL/GenBank/DDBJ whole genome shotgun (WGS) entry which is preliminary data.</text>
</comment>
<dbReference type="PANTHER" id="PTHR31750:SF4">
    <property type="entry name" value="LP06106P"/>
    <property type="match status" value="1"/>
</dbReference>
<feature type="compositionally biased region" description="Low complexity" evidence="6">
    <location>
        <begin position="714"/>
        <end position="723"/>
    </location>
</feature>
<proteinExistence type="inferred from homology"/>
<keyword evidence="4" id="KW-0934">Plastid</keyword>
<gene>
    <name evidence="8" type="ORF">Agub_g8050</name>
</gene>
<protein>
    <recommendedName>
        <fullName evidence="7">Staygreen protein domain-containing protein</fullName>
    </recommendedName>
</protein>